<evidence type="ECO:0000313" key="3">
    <source>
        <dbReference type="Proteomes" id="UP000008144"/>
    </source>
</evidence>
<feature type="region of interest" description="Disordered" evidence="1">
    <location>
        <begin position="39"/>
        <end position="69"/>
    </location>
</feature>
<dbReference type="Ensembl" id="ENSCINT00000025026.2">
    <property type="protein sequence ID" value="ENSCINP00000024780.2"/>
    <property type="gene ID" value="ENSCING00000013519.2"/>
</dbReference>
<dbReference type="EMBL" id="EAAA01001987">
    <property type="status" value="NOT_ANNOTATED_CDS"/>
    <property type="molecule type" value="Genomic_DNA"/>
</dbReference>
<dbReference type="GeneID" id="100184613"/>
<dbReference type="RefSeq" id="XP_002131476.1">
    <property type="nucleotide sequence ID" value="XM_002131440.4"/>
</dbReference>
<proteinExistence type="predicted"/>
<feature type="compositionally biased region" description="Polar residues" evidence="1">
    <location>
        <begin position="177"/>
        <end position="197"/>
    </location>
</feature>
<gene>
    <name evidence="2" type="primary">LOC100184613</name>
</gene>
<feature type="compositionally biased region" description="Basic and acidic residues" evidence="1">
    <location>
        <begin position="94"/>
        <end position="105"/>
    </location>
</feature>
<protein>
    <submittedName>
        <fullName evidence="2">Pinin-like</fullName>
    </submittedName>
</protein>
<keyword evidence="3" id="KW-1185">Reference proteome</keyword>
<feature type="compositionally biased region" description="Polar residues" evidence="1">
    <location>
        <begin position="235"/>
        <end position="247"/>
    </location>
</feature>
<feature type="region of interest" description="Disordered" evidence="1">
    <location>
        <begin position="81"/>
        <end position="126"/>
    </location>
</feature>
<name>F7B137_CIOIN</name>
<evidence type="ECO:0000256" key="1">
    <source>
        <dbReference type="SAM" id="MobiDB-lite"/>
    </source>
</evidence>
<feature type="region of interest" description="Disordered" evidence="1">
    <location>
        <begin position="156"/>
        <end position="247"/>
    </location>
</feature>
<evidence type="ECO:0000313" key="2">
    <source>
        <dbReference type="Ensembl" id="ENSCINP00000024780.2"/>
    </source>
</evidence>
<dbReference type="KEGG" id="cin:100184613"/>
<reference evidence="2" key="2">
    <citation type="journal article" date="2008" name="Genome Biol.">
        <title>Improved genome assembly and evidence-based global gene model set for the chordate Ciona intestinalis: new insight into intron and operon populations.</title>
        <authorList>
            <person name="Satou Y."/>
            <person name="Mineta K."/>
            <person name="Ogasawara M."/>
            <person name="Sasakura Y."/>
            <person name="Shoguchi E."/>
            <person name="Ueno K."/>
            <person name="Yamada L."/>
            <person name="Matsumoto J."/>
            <person name="Wasserscheid J."/>
            <person name="Dewar K."/>
            <person name="Wiley G.B."/>
            <person name="Macmil S.L."/>
            <person name="Roe B.A."/>
            <person name="Zeller R.W."/>
            <person name="Hastings K.E."/>
            <person name="Lemaire P."/>
            <person name="Lindquist E."/>
            <person name="Endo T."/>
            <person name="Hotta K."/>
            <person name="Inaba K."/>
        </authorList>
    </citation>
    <scope>NUCLEOTIDE SEQUENCE [LARGE SCALE GENOMIC DNA]</scope>
    <source>
        <strain evidence="2">wild type</strain>
    </source>
</reference>
<accession>F7B137</accession>
<reference evidence="3" key="1">
    <citation type="journal article" date="2002" name="Science">
        <title>The draft genome of Ciona intestinalis: insights into chordate and vertebrate origins.</title>
        <authorList>
            <person name="Dehal P."/>
            <person name="Satou Y."/>
            <person name="Campbell R.K."/>
            <person name="Chapman J."/>
            <person name="Degnan B."/>
            <person name="De Tomaso A."/>
            <person name="Davidson B."/>
            <person name="Di Gregorio A."/>
            <person name="Gelpke M."/>
            <person name="Goodstein D.M."/>
            <person name="Harafuji N."/>
            <person name="Hastings K.E."/>
            <person name="Ho I."/>
            <person name="Hotta K."/>
            <person name="Huang W."/>
            <person name="Kawashima T."/>
            <person name="Lemaire P."/>
            <person name="Martinez D."/>
            <person name="Meinertzhagen I.A."/>
            <person name="Necula S."/>
            <person name="Nonaka M."/>
            <person name="Putnam N."/>
            <person name="Rash S."/>
            <person name="Saiga H."/>
            <person name="Satake M."/>
            <person name="Terry A."/>
            <person name="Yamada L."/>
            <person name="Wang H.G."/>
            <person name="Awazu S."/>
            <person name="Azumi K."/>
            <person name="Boore J."/>
            <person name="Branno M."/>
            <person name="Chin-Bow S."/>
            <person name="DeSantis R."/>
            <person name="Doyle S."/>
            <person name="Francino P."/>
            <person name="Keys D.N."/>
            <person name="Haga S."/>
            <person name="Hayashi H."/>
            <person name="Hino K."/>
            <person name="Imai K.S."/>
            <person name="Inaba K."/>
            <person name="Kano S."/>
            <person name="Kobayashi K."/>
            <person name="Kobayashi M."/>
            <person name="Lee B.I."/>
            <person name="Makabe K.W."/>
            <person name="Manohar C."/>
            <person name="Matassi G."/>
            <person name="Medina M."/>
            <person name="Mochizuki Y."/>
            <person name="Mount S."/>
            <person name="Morishita T."/>
            <person name="Miura S."/>
            <person name="Nakayama A."/>
            <person name="Nishizaka S."/>
            <person name="Nomoto H."/>
            <person name="Ohta F."/>
            <person name="Oishi K."/>
            <person name="Rigoutsos I."/>
            <person name="Sano M."/>
            <person name="Sasaki A."/>
            <person name="Sasakura Y."/>
            <person name="Shoguchi E."/>
            <person name="Shin-i T."/>
            <person name="Spagnuolo A."/>
            <person name="Stainier D."/>
            <person name="Suzuki M.M."/>
            <person name="Tassy O."/>
            <person name="Takatori N."/>
            <person name="Tokuoka M."/>
            <person name="Yagi K."/>
            <person name="Yoshizaki F."/>
            <person name="Wada S."/>
            <person name="Zhang C."/>
            <person name="Hyatt P.D."/>
            <person name="Larimer F."/>
            <person name="Detter C."/>
            <person name="Doggett N."/>
            <person name="Glavina T."/>
            <person name="Hawkins T."/>
            <person name="Richardson P."/>
            <person name="Lucas S."/>
            <person name="Kohara Y."/>
            <person name="Levine M."/>
            <person name="Satoh N."/>
            <person name="Rokhsar D.S."/>
        </authorList>
    </citation>
    <scope>NUCLEOTIDE SEQUENCE [LARGE SCALE GENOMIC DNA]</scope>
</reference>
<reference evidence="2" key="3">
    <citation type="submission" date="2025-08" db="UniProtKB">
        <authorList>
            <consortium name="Ensembl"/>
        </authorList>
    </citation>
    <scope>IDENTIFICATION</scope>
</reference>
<dbReference type="Proteomes" id="UP000008144">
    <property type="component" value="Chromosome 4"/>
</dbReference>
<dbReference type="AlphaFoldDB" id="F7B137"/>
<sequence>MGQIICCFQGKVENVNEQRPVFQHPAAVILASSDLEENLLPQPQSQPQPQPQVQPQEHQPSENAAPQRTINFTEVKIVNGTFPTKPLERPVAIETERPSDAEKSDNGVTRKPIVPPVDDTENTNSTNNFSLMREQEQGSYSPDIQPDSFSYIDADDSTEPYNSTHDMFPKEHGSPMKASSLQSCSTAKGESMELQQTEDFRPDSNFTEMASPSPAEQRRRPDTMNLGHLRCPENISMQTLNHESTDV</sequence>
<dbReference type="InParanoid" id="F7B137"/>
<dbReference type="HOGENOM" id="CLU_1124203_0_0_1"/>
<accession>A0A1W2WIE8</accession>
<reference evidence="2" key="4">
    <citation type="submission" date="2025-09" db="UniProtKB">
        <authorList>
            <consortium name="Ensembl"/>
        </authorList>
    </citation>
    <scope>IDENTIFICATION</scope>
</reference>
<organism evidence="2 3">
    <name type="scientific">Ciona intestinalis</name>
    <name type="common">Transparent sea squirt</name>
    <name type="synonym">Ascidia intestinalis</name>
    <dbReference type="NCBI Taxonomy" id="7719"/>
    <lineage>
        <taxon>Eukaryota</taxon>
        <taxon>Metazoa</taxon>
        <taxon>Chordata</taxon>
        <taxon>Tunicata</taxon>
        <taxon>Ascidiacea</taxon>
        <taxon>Phlebobranchia</taxon>
        <taxon>Cionidae</taxon>
        <taxon>Ciona</taxon>
    </lineage>
</organism>